<comment type="caution">
    <text evidence="1">The sequence shown here is derived from an EMBL/GenBank/DDBJ whole genome shotgun (WGS) entry which is preliminary data.</text>
</comment>
<dbReference type="Proteomes" id="UP000238274">
    <property type="component" value="Unassembled WGS sequence"/>
</dbReference>
<name>A0A2S4WCJ7_9BASI</name>
<evidence type="ECO:0000313" key="2">
    <source>
        <dbReference type="Proteomes" id="UP000238274"/>
    </source>
</evidence>
<organism evidence="1 2">
    <name type="scientific">Puccinia striiformis</name>
    <dbReference type="NCBI Taxonomy" id="27350"/>
    <lineage>
        <taxon>Eukaryota</taxon>
        <taxon>Fungi</taxon>
        <taxon>Dikarya</taxon>
        <taxon>Basidiomycota</taxon>
        <taxon>Pucciniomycotina</taxon>
        <taxon>Pucciniomycetes</taxon>
        <taxon>Pucciniales</taxon>
        <taxon>Pucciniaceae</taxon>
        <taxon>Puccinia</taxon>
    </lineage>
</organism>
<accession>A0A2S4WCJ7</accession>
<keyword evidence="2" id="KW-1185">Reference proteome</keyword>
<gene>
    <name evidence="1" type="ORF">PSHT_04568</name>
</gene>
<evidence type="ECO:0000313" key="1">
    <source>
        <dbReference type="EMBL" id="POW19515.1"/>
    </source>
</evidence>
<sequence length="92" mass="10425">MKEEPTCLRYGAYIISGGGLSLTNRKAEMLKIGTDQLWDHMNECFALHARIGLTRSAAHDYAGLSLPILNRLWKITRNNADCIDDFKQLCRV</sequence>
<protein>
    <submittedName>
        <fullName evidence="1">Uncharacterized protein</fullName>
    </submittedName>
</protein>
<proteinExistence type="predicted"/>
<dbReference type="AlphaFoldDB" id="A0A2S4WCJ7"/>
<reference evidence="1 2" key="1">
    <citation type="submission" date="2017-12" db="EMBL/GenBank/DDBJ databases">
        <title>Gene loss provides genomic basis for host adaptation in cereal stripe rust fungi.</title>
        <authorList>
            <person name="Xia C."/>
        </authorList>
    </citation>
    <scope>NUCLEOTIDE SEQUENCE [LARGE SCALE GENOMIC DNA]</scope>
    <source>
        <strain evidence="1 2">93TX-2</strain>
    </source>
</reference>
<dbReference type="EMBL" id="PKSM01000047">
    <property type="protein sequence ID" value="POW19515.1"/>
    <property type="molecule type" value="Genomic_DNA"/>
</dbReference>
<dbReference type="VEuPathDB" id="FungiDB:PSTT_01902"/>
<dbReference type="VEuPathDB" id="FungiDB:PSHT_04568"/>
<reference evidence="2" key="2">
    <citation type="journal article" date="2018" name="BMC Genomics">
        <title>Genomic insights into host adaptation between the wheat stripe rust pathogen (Puccinia striiformis f. sp. tritici) and the barley stripe rust pathogen (Puccinia striiformis f. sp. hordei).</title>
        <authorList>
            <person name="Xia C."/>
            <person name="Wang M."/>
            <person name="Yin C."/>
            <person name="Cornejo O.E."/>
            <person name="Hulbert S.H."/>
            <person name="Chen X."/>
        </authorList>
    </citation>
    <scope>NUCLEOTIDE SEQUENCE [LARGE SCALE GENOMIC DNA]</scope>
    <source>
        <strain evidence="2">93TX-2</strain>
    </source>
</reference>
<reference evidence="2" key="3">
    <citation type="journal article" date="2018" name="Mol. Plant Microbe Interact.">
        <title>Genome sequence resources for the wheat stripe rust pathogen (Puccinia striiformis f. sp. tritici) and the barley stripe rust pathogen (Puccinia striiformis f. sp. hordei).</title>
        <authorList>
            <person name="Xia C."/>
            <person name="Wang M."/>
            <person name="Yin C."/>
            <person name="Cornejo O.E."/>
            <person name="Hulbert S.H."/>
            <person name="Chen X."/>
        </authorList>
    </citation>
    <scope>NUCLEOTIDE SEQUENCE [LARGE SCALE GENOMIC DNA]</scope>
    <source>
        <strain evidence="2">93TX-2</strain>
    </source>
</reference>